<dbReference type="SUPFAM" id="SSF48371">
    <property type="entry name" value="ARM repeat"/>
    <property type="match status" value="1"/>
</dbReference>
<dbReference type="WBParaSite" id="PSU_v2.g16743.t1">
    <property type="protein sequence ID" value="PSU_v2.g16743.t1"/>
    <property type="gene ID" value="PSU_v2.g16743"/>
</dbReference>
<keyword evidence="3" id="KW-0653">Protein transport</keyword>
<dbReference type="Gene3D" id="1.25.10.10">
    <property type="entry name" value="Leucine-rich Repeat Variant"/>
    <property type="match status" value="1"/>
</dbReference>
<evidence type="ECO:0000256" key="3">
    <source>
        <dbReference type="ARBA" id="ARBA00022927"/>
    </source>
</evidence>
<dbReference type="SMART" id="SM00185">
    <property type="entry name" value="ARM"/>
    <property type="match status" value="3"/>
</dbReference>
<dbReference type="Proteomes" id="UP000887577">
    <property type="component" value="Unplaced"/>
</dbReference>
<dbReference type="PANTHER" id="PTHR23316">
    <property type="entry name" value="IMPORTIN ALPHA"/>
    <property type="match status" value="1"/>
</dbReference>
<evidence type="ECO:0000256" key="2">
    <source>
        <dbReference type="ARBA" id="ARBA00022448"/>
    </source>
</evidence>
<evidence type="ECO:0000313" key="5">
    <source>
        <dbReference type="WBParaSite" id="PSU_v2.g16743.t1"/>
    </source>
</evidence>
<organism evidence="4 5">
    <name type="scientific">Panagrolaimus superbus</name>
    <dbReference type="NCBI Taxonomy" id="310955"/>
    <lineage>
        <taxon>Eukaryota</taxon>
        <taxon>Metazoa</taxon>
        <taxon>Ecdysozoa</taxon>
        <taxon>Nematoda</taxon>
        <taxon>Chromadorea</taxon>
        <taxon>Rhabditida</taxon>
        <taxon>Tylenchina</taxon>
        <taxon>Panagrolaimomorpha</taxon>
        <taxon>Panagrolaimoidea</taxon>
        <taxon>Panagrolaimidae</taxon>
        <taxon>Panagrolaimus</taxon>
    </lineage>
</organism>
<dbReference type="GO" id="GO:0015031">
    <property type="term" value="P:protein transport"/>
    <property type="evidence" value="ECO:0007669"/>
    <property type="project" value="UniProtKB-KW"/>
</dbReference>
<keyword evidence="2" id="KW-0813">Transport</keyword>
<sequence length="233" mass="26372">MSIFSPKHAKEVVNAGGISPFIYLIDSNNLAMKEESLWALQAIAHRNKKDRDYAIANGIISKIVKIVMFDEPAMNIEHRVAELIKAILVHSDISIPALKELLPAINKLLSSNNDEVISQILQSLYFTIKNDEISQLFLDDGIAEKLVPFLNSENSKFRAIALPVIGNLCYSKPEKIKIFLDLGILKFLPKLLNHKDTRENALLLKSTMKSDEELKEILNDYEINEIQNTKMEL</sequence>
<reference evidence="5" key="1">
    <citation type="submission" date="2022-11" db="UniProtKB">
        <authorList>
            <consortium name="WormBaseParasite"/>
        </authorList>
    </citation>
    <scope>IDENTIFICATION</scope>
</reference>
<comment type="similarity">
    <text evidence="1">Belongs to the importin alpha family.</text>
</comment>
<accession>A0A914YBS8</accession>
<evidence type="ECO:0000256" key="1">
    <source>
        <dbReference type="ARBA" id="ARBA00010394"/>
    </source>
</evidence>
<protein>
    <submittedName>
        <fullName evidence="5">Uncharacterized protein</fullName>
    </submittedName>
</protein>
<evidence type="ECO:0000313" key="4">
    <source>
        <dbReference type="Proteomes" id="UP000887577"/>
    </source>
</evidence>
<proteinExistence type="inferred from homology"/>
<dbReference type="Pfam" id="PF00514">
    <property type="entry name" value="Arm"/>
    <property type="match status" value="1"/>
</dbReference>
<dbReference type="InterPro" id="IPR016024">
    <property type="entry name" value="ARM-type_fold"/>
</dbReference>
<dbReference type="InterPro" id="IPR011989">
    <property type="entry name" value="ARM-like"/>
</dbReference>
<keyword evidence="4" id="KW-1185">Reference proteome</keyword>
<dbReference type="AlphaFoldDB" id="A0A914YBS8"/>
<name>A0A914YBS8_9BILA</name>
<dbReference type="InterPro" id="IPR000225">
    <property type="entry name" value="Armadillo"/>
</dbReference>